<dbReference type="InParanoid" id="F0ZJ08"/>
<protein>
    <recommendedName>
        <fullName evidence="4">EF-hand domain-containing protein</fullName>
    </recommendedName>
</protein>
<proteinExistence type="predicted"/>
<dbReference type="InterPro" id="IPR011992">
    <property type="entry name" value="EF-hand-dom_pair"/>
</dbReference>
<dbReference type="VEuPathDB" id="AmoebaDB:DICPUDRAFT_97695"/>
<evidence type="ECO:0000313" key="2">
    <source>
        <dbReference type="EMBL" id="EGC36076.1"/>
    </source>
</evidence>
<organism evidence="2 3">
    <name type="scientific">Dictyostelium purpureum</name>
    <name type="common">Slime mold</name>
    <dbReference type="NCBI Taxonomy" id="5786"/>
    <lineage>
        <taxon>Eukaryota</taxon>
        <taxon>Amoebozoa</taxon>
        <taxon>Evosea</taxon>
        <taxon>Eumycetozoa</taxon>
        <taxon>Dictyostelia</taxon>
        <taxon>Dictyosteliales</taxon>
        <taxon>Dictyosteliaceae</taxon>
        <taxon>Dictyostelium</taxon>
    </lineage>
</organism>
<dbReference type="Gene3D" id="1.10.238.10">
    <property type="entry name" value="EF-hand"/>
    <property type="match status" value="1"/>
</dbReference>
<dbReference type="KEGG" id="dpp:DICPUDRAFT_97695"/>
<sequence length="169" mass="19329">MDLSTDELMRQINSDLDLFFNNKSFNTKKMDKSVSYQETVQYLKQAGAKKPERTATYLFRTENRDKKTGKLDVQELTGEAAKSKGREVFKHLDKDIDDFLIENKSNPTRALSYEQILDDFTNLGAIDPFNTTRMIFSQMNKDKNGTVTPKEIQDHASKKKFSLGSGPSQ</sequence>
<reference evidence="3" key="1">
    <citation type="journal article" date="2011" name="Genome Biol.">
        <title>Comparative genomics of the social amoebae Dictyostelium discoideum and Dictyostelium purpureum.</title>
        <authorList>
            <consortium name="US DOE Joint Genome Institute (JGI-PGF)"/>
            <person name="Sucgang R."/>
            <person name="Kuo A."/>
            <person name="Tian X."/>
            <person name="Salerno W."/>
            <person name="Parikh A."/>
            <person name="Feasley C.L."/>
            <person name="Dalin E."/>
            <person name="Tu H."/>
            <person name="Huang E."/>
            <person name="Barry K."/>
            <person name="Lindquist E."/>
            <person name="Shapiro H."/>
            <person name="Bruce D."/>
            <person name="Schmutz J."/>
            <person name="Salamov A."/>
            <person name="Fey P."/>
            <person name="Gaudet P."/>
            <person name="Anjard C."/>
            <person name="Babu M.M."/>
            <person name="Basu S."/>
            <person name="Bushmanova Y."/>
            <person name="van der Wel H."/>
            <person name="Katoh-Kurasawa M."/>
            <person name="Dinh C."/>
            <person name="Coutinho P.M."/>
            <person name="Saito T."/>
            <person name="Elias M."/>
            <person name="Schaap P."/>
            <person name="Kay R.R."/>
            <person name="Henrissat B."/>
            <person name="Eichinger L."/>
            <person name="Rivero F."/>
            <person name="Putnam N.H."/>
            <person name="West C.M."/>
            <person name="Loomis W.F."/>
            <person name="Chisholm R.L."/>
            <person name="Shaulsky G."/>
            <person name="Strassmann J.E."/>
            <person name="Queller D.C."/>
            <person name="Kuspa A."/>
            <person name="Grigoriev I.V."/>
        </authorList>
    </citation>
    <scope>NUCLEOTIDE SEQUENCE [LARGE SCALE GENOMIC DNA]</scope>
    <source>
        <strain evidence="3">QSDP1</strain>
    </source>
</reference>
<dbReference type="Proteomes" id="UP000001064">
    <property type="component" value="Unassembled WGS sequence"/>
</dbReference>
<dbReference type="EMBL" id="GL871038">
    <property type="protein sequence ID" value="EGC36076.1"/>
    <property type="molecule type" value="Genomic_DNA"/>
</dbReference>
<evidence type="ECO:0000256" key="1">
    <source>
        <dbReference type="SAM" id="MobiDB-lite"/>
    </source>
</evidence>
<accession>F0ZJ08</accession>
<evidence type="ECO:0000313" key="3">
    <source>
        <dbReference type="Proteomes" id="UP000001064"/>
    </source>
</evidence>
<feature type="region of interest" description="Disordered" evidence="1">
    <location>
        <begin position="142"/>
        <end position="169"/>
    </location>
</feature>
<gene>
    <name evidence="2" type="ORF">DICPUDRAFT_97695</name>
</gene>
<dbReference type="SUPFAM" id="SSF47473">
    <property type="entry name" value="EF-hand"/>
    <property type="match status" value="1"/>
</dbReference>
<keyword evidence="3" id="KW-1185">Reference proteome</keyword>
<evidence type="ECO:0008006" key="4">
    <source>
        <dbReference type="Google" id="ProtNLM"/>
    </source>
</evidence>
<dbReference type="AlphaFoldDB" id="F0ZJ08"/>
<name>F0ZJ08_DICPU</name>
<dbReference type="GeneID" id="10501354"/>
<dbReference type="RefSeq" id="XP_003287394.1">
    <property type="nucleotide sequence ID" value="XM_003287346.1"/>
</dbReference>